<comment type="pathway">
    <text evidence="2">Protein modification; protein ubiquitination.</text>
</comment>
<evidence type="ECO:0000256" key="2">
    <source>
        <dbReference type="ARBA" id="ARBA00004906"/>
    </source>
</evidence>
<dbReference type="PROSITE" id="PS01359">
    <property type="entry name" value="ZF_PHD_1"/>
    <property type="match status" value="1"/>
</dbReference>
<dbReference type="GO" id="GO:0044027">
    <property type="term" value="P:negative regulation of gene expression via chromosomal CpG island methylation"/>
    <property type="evidence" value="ECO:0007669"/>
    <property type="project" value="TreeGrafter"/>
</dbReference>
<name>A0A3D8RNC2_9HELO</name>
<dbReference type="Gene3D" id="3.30.40.10">
    <property type="entry name" value="Zinc/RING finger domain, C3HC4 (zinc finger)"/>
    <property type="match status" value="1"/>
</dbReference>
<dbReference type="PROSITE" id="PS51015">
    <property type="entry name" value="YDG"/>
    <property type="match status" value="1"/>
</dbReference>
<evidence type="ECO:0000256" key="7">
    <source>
        <dbReference type="ARBA" id="ARBA00022786"/>
    </source>
</evidence>
<dbReference type="SMART" id="SM00466">
    <property type="entry name" value="SRA"/>
    <property type="match status" value="1"/>
</dbReference>
<evidence type="ECO:0000256" key="4">
    <source>
        <dbReference type="ARBA" id="ARBA00022679"/>
    </source>
</evidence>
<proteinExistence type="predicted"/>
<evidence type="ECO:0000259" key="14">
    <source>
        <dbReference type="PROSITE" id="PS50016"/>
    </source>
</evidence>
<evidence type="ECO:0000256" key="3">
    <source>
        <dbReference type="ARBA" id="ARBA00012483"/>
    </source>
</evidence>
<feature type="region of interest" description="Disordered" evidence="13">
    <location>
        <begin position="425"/>
        <end position="465"/>
    </location>
</feature>
<dbReference type="SMART" id="SM00184">
    <property type="entry name" value="RING"/>
    <property type="match status" value="2"/>
</dbReference>
<dbReference type="InterPro" id="IPR019786">
    <property type="entry name" value="Zinc_finger_PHD-type_CS"/>
</dbReference>
<keyword evidence="10 12" id="KW-0539">Nucleus</keyword>
<dbReference type="AlphaFoldDB" id="A0A3D8RNC2"/>
<evidence type="ECO:0000256" key="5">
    <source>
        <dbReference type="ARBA" id="ARBA00022723"/>
    </source>
</evidence>
<keyword evidence="18" id="KW-1185">Reference proteome</keyword>
<dbReference type="InterPro" id="IPR015947">
    <property type="entry name" value="PUA-like_sf"/>
</dbReference>
<sequence>MWFFAQIAGQPSASRVRIDGYGSGTDWAEAQTMIAHKLNLPLVQCRFMHKGKILETCSGTLHQCRIQADDVVIVQQLSSGVPASSDALAGNTAQEGESIAEALAVDDGRILVADFVCTSCQKRPKPKCYECGCAQCGVKDDSQDNIVCEECDLWYHWQCLDPPLLQLPEDSWYCPRCRNVHDTVILPGRKGMDSLSDKKGKSGKGGTGMGNVGHPKKCTIVPPNYRGAIPGIEVGQSWRYRACCGGDGVHRPPIAGIAGSASGGGAVSIVLSDGYPEDKDFGDTFTYTGSGGRDLTGKRVATQSFHQELTRENLALAMTCDAEPNKDGAVARDWRKSLGVRVIRSFKLKRMHPKFAPEDGYRYDGIYKLVKYGPGEGTFGFTVYRYEFRRDDAAPAPWTDAGRLRIQKLGLEMVVPEGYIPKPSKKAVGVKASGGNEAQKPTSDMPSTADGINRGRKRSFGGNQRGQFKSNLEEFIIEITSGKVQPGQGSSGHKDEEPMDFPIPNASYSLPLQPSTGSKSASKRSKPNVEETPSPERLQTTPSNCQQWRLPEELCHLLDKAVKTNPLHRALIASLAPKEHRNLRSFVERMEREFACPICQDFVQMPVSSPCGHVACLRCLNSSIDTAFGARCSLCRASLISRESLAEGERKLNPVAEKNLWRKQVSVDRALVEIIEFCVPGYSKNMDMEEGKIRRRVG</sequence>
<keyword evidence="4" id="KW-0808">Transferase</keyword>
<evidence type="ECO:0000256" key="9">
    <source>
        <dbReference type="ARBA" id="ARBA00023125"/>
    </source>
</evidence>
<dbReference type="InterPro" id="IPR019787">
    <property type="entry name" value="Znf_PHD-finger"/>
</dbReference>
<dbReference type="InterPro" id="IPR001965">
    <property type="entry name" value="Znf_PHD"/>
</dbReference>
<dbReference type="GO" id="GO:0016567">
    <property type="term" value="P:protein ubiquitination"/>
    <property type="evidence" value="ECO:0007669"/>
    <property type="project" value="UniProtKB-UniPathway"/>
</dbReference>
<dbReference type="PANTHER" id="PTHR14140">
    <property type="entry name" value="E3 UBIQUITIN-PROTEIN LIGASE UHRF-RELATED"/>
    <property type="match status" value="1"/>
</dbReference>
<keyword evidence="6 11" id="KW-0863">Zinc-finger</keyword>
<keyword evidence="7" id="KW-0833">Ubl conjugation pathway</keyword>
<dbReference type="Proteomes" id="UP000256645">
    <property type="component" value="Unassembled WGS sequence"/>
</dbReference>
<feature type="compositionally biased region" description="Polar residues" evidence="13">
    <location>
        <begin position="506"/>
        <end position="520"/>
    </location>
</feature>
<evidence type="ECO:0000256" key="11">
    <source>
        <dbReference type="PROSITE-ProRule" id="PRU00175"/>
    </source>
</evidence>
<dbReference type="InterPro" id="IPR013083">
    <property type="entry name" value="Znf_RING/FYVE/PHD"/>
</dbReference>
<dbReference type="UniPathway" id="UPA00143"/>
<evidence type="ECO:0000256" key="10">
    <source>
        <dbReference type="ARBA" id="ARBA00023242"/>
    </source>
</evidence>
<dbReference type="OrthoDB" id="2270193at2759"/>
<feature type="region of interest" description="Disordered" evidence="13">
    <location>
        <begin position="482"/>
        <end position="543"/>
    </location>
</feature>
<dbReference type="Gene3D" id="2.30.280.10">
    <property type="entry name" value="SRA-YDG"/>
    <property type="match status" value="1"/>
</dbReference>
<evidence type="ECO:0000256" key="12">
    <source>
        <dbReference type="PROSITE-ProRule" id="PRU00358"/>
    </source>
</evidence>
<dbReference type="InterPro" id="IPR045134">
    <property type="entry name" value="UHRF1/2-like"/>
</dbReference>
<comment type="catalytic activity">
    <reaction evidence="1">
        <text>S-ubiquitinyl-[E2 ubiquitin-conjugating enzyme]-L-cysteine + [acceptor protein]-L-lysine = [E2 ubiquitin-conjugating enzyme]-L-cysteine + N(6)-ubiquitinyl-[acceptor protein]-L-lysine.</text>
        <dbReference type="EC" id="2.3.2.27"/>
    </reaction>
</comment>
<dbReference type="GO" id="GO:0005634">
    <property type="term" value="C:nucleus"/>
    <property type="evidence" value="ECO:0007669"/>
    <property type="project" value="UniProtKB-SubCell"/>
</dbReference>
<evidence type="ECO:0000313" key="17">
    <source>
        <dbReference type="EMBL" id="RDW75450.1"/>
    </source>
</evidence>
<keyword evidence="5" id="KW-0479">Metal-binding</keyword>
<dbReference type="Pfam" id="PF00628">
    <property type="entry name" value="PHD"/>
    <property type="match status" value="1"/>
</dbReference>
<accession>A0A3D8RNC2</accession>
<dbReference type="GO" id="GO:0003677">
    <property type="term" value="F:DNA binding"/>
    <property type="evidence" value="ECO:0007669"/>
    <property type="project" value="UniProtKB-KW"/>
</dbReference>
<dbReference type="Pfam" id="PF02182">
    <property type="entry name" value="SAD_SRA"/>
    <property type="match status" value="1"/>
</dbReference>
<dbReference type="Gene3D" id="2.30.30.1150">
    <property type="match status" value="1"/>
</dbReference>
<dbReference type="SMART" id="SM00249">
    <property type="entry name" value="PHD"/>
    <property type="match status" value="1"/>
</dbReference>
<evidence type="ECO:0000256" key="13">
    <source>
        <dbReference type="SAM" id="MobiDB-lite"/>
    </source>
</evidence>
<evidence type="ECO:0000259" key="16">
    <source>
        <dbReference type="PROSITE" id="PS51015"/>
    </source>
</evidence>
<gene>
    <name evidence="17" type="ORF">BP6252_06592</name>
</gene>
<dbReference type="InterPro" id="IPR011011">
    <property type="entry name" value="Znf_FYVE_PHD"/>
</dbReference>
<dbReference type="PROSITE" id="PS50089">
    <property type="entry name" value="ZF_RING_2"/>
    <property type="match status" value="1"/>
</dbReference>
<evidence type="ECO:0000259" key="15">
    <source>
        <dbReference type="PROSITE" id="PS50089"/>
    </source>
</evidence>
<keyword evidence="8" id="KW-0862">Zinc</keyword>
<evidence type="ECO:0000256" key="8">
    <source>
        <dbReference type="ARBA" id="ARBA00022833"/>
    </source>
</evidence>
<dbReference type="InterPro" id="IPR036987">
    <property type="entry name" value="SRA-YDG_sf"/>
</dbReference>
<dbReference type="InterPro" id="IPR003105">
    <property type="entry name" value="SRA_YDG"/>
</dbReference>
<dbReference type="SUPFAM" id="SSF88697">
    <property type="entry name" value="PUA domain-like"/>
    <property type="match status" value="1"/>
</dbReference>
<dbReference type="PANTHER" id="PTHR14140:SF45">
    <property type="entry name" value="RING-TYPE E3 UBIQUITIN TRANSFERASE"/>
    <property type="match status" value="1"/>
</dbReference>
<evidence type="ECO:0000256" key="1">
    <source>
        <dbReference type="ARBA" id="ARBA00000900"/>
    </source>
</evidence>
<feature type="domain" description="YDG" evidence="16">
    <location>
        <begin position="227"/>
        <end position="390"/>
    </location>
</feature>
<keyword evidence="9" id="KW-0238">DNA-binding</keyword>
<evidence type="ECO:0000313" key="18">
    <source>
        <dbReference type="Proteomes" id="UP000256645"/>
    </source>
</evidence>
<feature type="domain" description="RING-type" evidence="15">
    <location>
        <begin position="596"/>
        <end position="636"/>
    </location>
</feature>
<dbReference type="SUPFAM" id="SSF57903">
    <property type="entry name" value="FYVE/PHD zinc finger"/>
    <property type="match status" value="1"/>
</dbReference>
<comment type="subcellular location">
    <subcellularLocation>
        <location evidence="12">Nucleus</location>
    </subcellularLocation>
</comment>
<protein>
    <recommendedName>
        <fullName evidence="3">RING-type E3 ubiquitin transferase</fullName>
        <ecNumber evidence="3">2.3.2.27</ecNumber>
    </recommendedName>
</protein>
<evidence type="ECO:0000256" key="6">
    <source>
        <dbReference type="ARBA" id="ARBA00022771"/>
    </source>
</evidence>
<dbReference type="EMBL" id="PDLM01000006">
    <property type="protein sequence ID" value="RDW75450.1"/>
    <property type="molecule type" value="Genomic_DNA"/>
</dbReference>
<dbReference type="STRING" id="1849047.A0A3D8RNC2"/>
<reference evidence="17 18" key="1">
    <citation type="journal article" date="2018" name="IMA Fungus">
        <title>IMA Genome-F 9: Draft genome sequence of Annulohypoxylon stygium, Aspergillus mulundensis, Berkeleyomyces basicola (syn. Thielaviopsis basicola), Ceratocystis smalleyi, two Cercospora beticola strains, Coleophoma cylindrospora, Fusarium fracticaudum, Phialophora cf. hyalina, and Morchella septimelata.</title>
        <authorList>
            <person name="Wingfield B.D."/>
            <person name="Bills G.F."/>
            <person name="Dong Y."/>
            <person name="Huang W."/>
            <person name="Nel W.J."/>
            <person name="Swalarsk-Parry B.S."/>
            <person name="Vaghefi N."/>
            <person name="Wilken P.M."/>
            <person name="An Z."/>
            <person name="de Beer Z.W."/>
            <person name="De Vos L."/>
            <person name="Chen L."/>
            <person name="Duong T.A."/>
            <person name="Gao Y."/>
            <person name="Hammerbacher A."/>
            <person name="Kikkert J.R."/>
            <person name="Li Y."/>
            <person name="Li H."/>
            <person name="Li K."/>
            <person name="Li Q."/>
            <person name="Liu X."/>
            <person name="Ma X."/>
            <person name="Naidoo K."/>
            <person name="Pethybridge S.J."/>
            <person name="Sun J."/>
            <person name="Steenkamp E.T."/>
            <person name="van der Nest M.A."/>
            <person name="van Wyk S."/>
            <person name="Wingfield M.J."/>
            <person name="Xiong C."/>
            <person name="Yue Q."/>
            <person name="Zhang X."/>
        </authorList>
    </citation>
    <scope>NUCLEOTIDE SEQUENCE [LARGE SCALE GENOMIC DNA]</scope>
    <source>
        <strain evidence="17 18">BP6252</strain>
    </source>
</reference>
<dbReference type="EC" id="2.3.2.27" evidence="3"/>
<dbReference type="GO" id="GO:0008270">
    <property type="term" value="F:zinc ion binding"/>
    <property type="evidence" value="ECO:0007669"/>
    <property type="project" value="UniProtKB-KW"/>
</dbReference>
<dbReference type="GO" id="GO:0061630">
    <property type="term" value="F:ubiquitin protein ligase activity"/>
    <property type="evidence" value="ECO:0007669"/>
    <property type="project" value="UniProtKB-EC"/>
</dbReference>
<dbReference type="PROSITE" id="PS50016">
    <property type="entry name" value="ZF_PHD_2"/>
    <property type="match status" value="1"/>
</dbReference>
<organism evidence="17 18">
    <name type="scientific">Coleophoma cylindrospora</name>
    <dbReference type="NCBI Taxonomy" id="1849047"/>
    <lineage>
        <taxon>Eukaryota</taxon>
        <taxon>Fungi</taxon>
        <taxon>Dikarya</taxon>
        <taxon>Ascomycota</taxon>
        <taxon>Pezizomycotina</taxon>
        <taxon>Leotiomycetes</taxon>
        <taxon>Helotiales</taxon>
        <taxon>Dermateaceae</taxon>
        <taxon>Coleophoma</taxon>
    </lineage>
</organism>
<dbReference type="InterPro" id="IPR001841">
    <property type="entry name" value="Znf_RING"/>
</dbReference>
<feature type="domain" description="PHD-type" evidence="14">
    <location>
        <begin position="114"/>
        <end position="180"/>
    </location>
</feature>
<dbReference type="Pfam" id="PF15227">
    <property type="entry name" value="zf-C3HC4_4"/>
    <property type="match status" value="1"/>
</dbReference>
<comment type="caution">
    <text evidence="17">The sequence shown here is derived from an EMBL/GenBank/DDBJ whole genome shotgun (WGS) entry which is preliminary data.</text>
</comment>
<dbReference type="SUPFAM" id="SSF57850">
    <property type="entry name" value="RING/U-box"/>
    <property type="match status" value="1"/>
</dbReference>